<evidence type="ECO:0000313" key="10">
    <source>
        <dbReference type="EMBL" id="WWC61588.1"/>
    </source>
</evidence>
<evidence type="ECO:0000256" key="6">
    <source>
        <dbReference type="SAM" id="MobiDB-lite"/>
    </source>
</evidence>
<feature type="region of interest" description="Disordered" evidence="6">
    <location>
        <begin position="1"/>
        <end position="37"/>
    </location>
</feature>
<dbReference type="PANTHER" id="PTHR43791">
    <property type="entry name" value="PERMEASE-RELATED"/>
    <property type="match status" value="1"/>
</dbReference>
<protein>
    <submittedName>
        <fullName evidence="9">High-affinity nicotinic acid transporter</fullName>
    </submittedName>
</protein>
<keyword evidence="11" id="KW-1185">Reference proteome</keyword>
<reference evidence="9" key="1">
    <citation type="submission" date="2013-07" db="EMBL/GenBank/DDBJ databases">
        <title>The Genome Sequence of Cryptococcus dejecticola CBS10117.</title>
        <authorList>
            <consortium name="The Broad Institute Genome Sequencing Platform"/>
            <person name="Cuomo C."/>
            <person name="Litvintseva A."/>
            <person name="Chen Y."/>
            <person name="Heitman J."/>
            <person name="Sun S."/>
            <person name="Springer D."/>
            <person name="Dromer F."/>
            <person name="Young S.K."/>
            <person name="Zeng Q."/>
            <person name="Gargeya S."/>
            <person name="Fitzgerald M."/>
            <person name="Abouelleil A."/>
            <person name="Alvarado L."/>
            <person name="Berlin A.M."/>
            <person name="Chapman S.B."/>
            <person name="Dewar J."/>
            <person name="Goldberg J."/>
            <person name="Griggs A."/>
            <person name="Gujja S."/>
            <person name="Hansen M."/>
            <person name="Howarth C."/>
            <person name="Imamovic A."/>
            <person name="Larimer J."/>
            <person name="McCowan C."/>
            <person name="Murphy C."/>
            <person name="Pearson M."/>
            <person name="Priest M."/>
            <person name="Roberts A."/>
            <person name="Saif S."/>
            <person name="Shea T."/>
            <person name="Sykes S."/>
            <person name="Wortman J."/>
            <person name="Nusbaum C."/>
            <person name="Birren B."/>
        </authorList>
    </citation>
    <scope>NUCLEOTIDE SEQUENCE [LARGE SCALE GENOMIC DNA]</scope>
    <source>
        <strain evidence="9">CBS 10117</strain>
    </source>
</reference>
<dbReference type="InterPro" id="IPR036259">
    <property type="entry name" value="MFS_trans_sf"/>
</dbReference>
<dbReference type="Gene3D" id="1.20.1250.20">
    <property type="entry name" value="MFS general substrate transporter like domains"/>
    <property type="match status" value="2"/>
</dbReference>
<feature type="transmembrane region" description="Helical" evidence="7">
    <location>
        <begin position="213"/>
        <end position="234"/>
    </location>
</feature>
<feature type="transmembrane region" description="Helical" evidence="7">
    <location>
        <begin position="246"/>
        <end position="270"/>
    </location>
</feature>
<feature type="transmembrane region" description="Helical" evidence="7">
    <location>
        <begin position="351"/>
        <end position="369"/>
    </location>
</feature>
<feature type="transmembrane region" description="Helical" evidence="7">
    <location>
        <begin position="472"/>
        <end position="492"/>
    </location>
</feature>
<evidence type="ECO:0000313" key="9">
    <source>
        <dbReference type="EMBL" id="OBR85514.1"/>
    </source>
</evidence>
<feature type="transmembrane region" description="Helical" evidence="7">
    <location>
        <begin position="123"/>
        <end position="145"/>
    </location>
</feature>
<keyword evidence="4 7" id="KW-1133">Transmembrane helix</keyword>
<dbReference type="VEuPathDB" id="FungiDB:I303_04850"/>
<dbReference type="InterPro" id="IPR020846">
    <property type="entry name" value="MFS_dom"/>
</dbReference>
<evidence type="ECO:0000256" key="1">
    <source>
        <dbReference type="ARBA" id="ARBA00004141"/>
    </source>
</evidence>
<keyword evidence="3 7" id="KW-0812">Transmembrane</keyword>
<dbReference type="AlphaFoldDB" id="A0A1A6A636"/>
<dbReference type="FunFam" id="1.20.1250.20:FF:000013">
    <property type="entry name" value="MFS general substrate transporter"/>
    <property type="match status" value="1"/>
</dbReference>
<dbReference type="GO" id="GO:0016020">
    <property type="term" value="C:membrane"/>
    <property type="evidence" value="ECO:0007669"/>
    <property type="project" value="UniProtKB-SubCell"/>
</dbReference>
<feature type="transmembrane region" description="Helical" evidence="7">
    <location>
        <begin position="312"/>
        <end position="339"/>
    </location>
</feature>
<dbReference type="KEGG" id="kdj:28968549"/>
<evidence type="ECO:0000256" key="2">
    <source>
        <dbReference type="ARBA" id="ARBA00022448"/>
    </source>
</evidence>
<dbReference type="SUPFAM" id="SSF103473">
    <property type="entry name" value="MFS general substrate transporter"/>
    <property type="match status" value="1"/>
</dbReference>
<keyword evidence="2" id="KW-0813">Transport</keyword>
<evidence type="ECO:0000313" key="11">
    <source>
        <dbReference type="Proteomes" id="UP000078595"/>
    </source>
</evidence>
<dbReference type="EMBL" id="CP144534">
    <property type="protein sequence ID" value="WWC61588.1"/>
    <property type="molecule type" value="Genomic_DNA"/>
</dbReference>
<dbReference type="EMBL" id="KI894031">
    <property type="protein sequence ID" value="OBR85514.1"/>
    <property type="molecule type" value="Genomic_DNA"/>
</dbReference>
<dbReference type="GeneID" id="28968549"/>
<evidence type="ECO:0000256" key="3">
    <source>
        <dbReference type="ARBA" id="ARBA00022692"/>
    </source>
</evidence>
<dbReference type="PROSITE" id="PS50850">
    <property type="entry name" value="MFS"/>
    <property type="match status" value="1"/>
</dbReference>
<dbReference type="GO" id="GO:0022857">
    <property type="term" value="F:transmembrane transporter activity"/>
    <property type="evidence" value="ECO:0007669"/>
    <property type="project" value="InterPro"/>
</dbReference>
<gene>
    <name evidence="9" type="ORF">I303_04850</name>
    <name evidence="10" type="ORF">I303_104172</name>
</gene>
<dbReference type="Proteomes" id="UP000078595">
    <property type="component" value="Chromosome 5"/>
</dbReference>
<feature type="transmembrane region" description="Helical" evidence="7">
    <location>
        <begin position="381"/>
        <end position="400"/>
    </location>
</feature>
<evidence type="ECO:0000256" key="7">
    <source>
        <dbReference type="SAM" id="Phobius"/>
    </source>
</evidence>
<accession>A0A1A6A636</accession>
<feature type="domain" description="Major facilitator superfamily (MFS) profile" evidence="8">
    <location>
        <begin position="87"/>
        <end position="498"/>
    </location>
</feature>
<dbReference type="Pfam" id="PF07690">
    <property type="entry name" value="MFS_1"/>
    <property type="match status" value="1"/>
</dbReference>
<sequence length="531" mass="58980">MSHVHHQGQHRSGSYSDGEDKDLHVQTGSNSPQTQANDLEYNYQSGQNTGAHHDQSNITKVEDVDFSSYAYTKEEERSLVRKLDLHILPYIWAGYLFNSLDRNNLSNAKSDGMTKDLNFPNEGYGIMISINNIPWVTFVIPMVILSRKIGPRWTIPGYMTAWGLMVMIGAAVKNFAGTLVTRFLLGVFEAGFAPTLIYYLTGWYTRGELAKRIGVFYSCNALSGAFSGLIAYGVFQMDSKLHGWQILFLIEGAFTVAFAILAGIMLPWSIPQASFLSERQKEVARLRILKDSSGSTDKPFDRKTFFAPLKDWRLYVFATIATLYSTAASVAGSFLTQIVGRFGYSVVKTNLYTVAPFIFGTIMMLATATSSDYFRERGFHLVSAYTLVFIGCVILAATPISNHAVGYFAVFLITGGAQTPSVIFHSWHQSNDANEDGRAFKVAFLSTFANSGGFVSANIFLDKWSPGYKIPLAIVAGINGTGILVATTFRLYMAYENRKRNKAQGVKWTSKDVPTEALKDGPKNPLFRYFL</sequence>
<evidence type="ECO:0000259" key="8">
    <source>
        <dbReference type="PROSITE" id="PS50850"/>
    </source>
</evidence>
<name>A0A1A6A636_9TREE</name>
<proteinExistence type="predicted"/>
<feature type="transmembrane region" description="Helical" evidence="7">
    <location>
        <begin position="182"/>
        <end position="201"/>
    </location>
</feature>
<reference evidence="10" key="2">
    <citation type="submission" date="2013-07" db="EMBL/GenBank/DDBJ databases">
        <authorList>
            <consortium name="The Broad Institute Genome Sequencing Platform"/>
            <person name="Cuomo C."/>
            <person name="Litvintseva A."/>
            <person name="Chen Y."/>
            <person name="Heitman J."/>
            <person name="Sun S."/>
            <person name="Springer D."/>
            <person name="Dromer F."/>
            <person name="Young S.K."/>
            <person name="Zeng Q."/>
            <person name="Gargeya S."/>
            <person name="Fitzgerald M."/>
            <person name="Abouelleil A."/>
            <person name="Alvarado L."/>
            <person name="Berlin A.M."/>
            <person name="Chapman S.B."/>
            <person name="Dewar J."/>
            <person name="Goldberg J."/>
            <person name="Griggs A."/>
            <person name="Gujja S."/>
            <person name="Hansen M."/>
            <person name="Howarth C."/>
            <person name="Imamovic A."/>
            <person name="Larimer J."/>
            <person name="McCowan C."/>
            <person name="Murphy C."/>
            <person name="Pearson M."/>
            <person name="Priest M."/>
            <person name="Roberts A."/>
            <person name="Saif S."/>
            <person name="Shea T."/>
            <person name="Sykes S."/>
            <person name="Wortman J."/>
            <person name="Nusbaum C."/>
            <person name="Birren B."/>
        </authorList>
    </citation>
    <scope>NUCLEOTIDE SEQUENCE</scope>
    <source>
        <strain evidence="10">CBS 10117</strain>
    </source>
</reference>
<dbReference type="OrthoDB" id="102559at2759"/>
<feature type="transmembrane region" description="Helical" evidence="7">
    <location>
        <begin position="406"/>
        <end position="427"/>
    </location>
</feature>
<comment type="subcellular location">
    <subcellularLocation>
        <location evidence="1">Membrane</location>
        <topology evidence="1">Multi-pass membrane protein</topology>
    </subcellularLocation>
</comment>
<dbReference type="FunFam" id="1.20.1250.20:FF:000188">
    <property type="entry name" value="MFS general substrate transporter"/>
    <property type="match status" value="1"/>
</dbReference>
<reference evidence="10" key="3">
    <citation type="submission" date="2024-02" db="EMBL/GenBank/DDBJ databases">
        <title>Comparative genomics of Cryptococcus and Kwoniella reveals pathogenesis evolution and contrasting modes of karyotype evolution via chromosome fusion or intercentromeric recombination.</title>
        <authorList>
            <person name="Coelho M.A."/>
            <person name="David-Palma M."/>
            <person name="Shea T."/>
            <person name="Bowers K."/>
            <person name="McGinley-Smith S."/>
            <person name="Mohammad A.W."/>
            <person name="Gnirke A."/>
            <person name="Yurkov A.M."/>
            <person name="Nowrousian M."/>
            <person name="Sun S."/>
            <person name="Cuomo C.A."/>
            <person name="Heitman J."/>
        </authorList>
    </citation>
    <scope>NUCLEOTIDE SEQUENCE</scope>
    <source>
        <strain evidence="10">CBS 10117</strain>
    </source>
</reference>
<evidence type="ECO:0000256" key="4">
    <source>
        <dbReference type="ARBA" id="ARBA00022989"/>
    </source>
</evidence>
<feature type="transmembrane region" description="Helical" evidence="7">
    <location>
        <begin position="157"/>
        <end position="176"/>
    </location>
</feature>
<organism evidence="9">
    <name type="scientific">Kwoniella dejecticola CBS 10117</name>
    <dbReference type="NCBI Taxonomy" id="1296121"/>
    <lineage>
        <taxon>Eukaryota</taxon>
        <taxon>Fungi</taxon>
        <taxon>Dikarya</taxon>
        <taxon>Basidiomycota</taxon>
        <taxon>Agaricomycotina</taxon>
        <taxon>Tremellomycetes</taxon>
        <taxon>Tremellales</taxon>
        <taxon>Cryptococcaceae</taxon>
        <taxon>Kwoniella</taxon>
    </lineage>
</organism>
<dbReference type="PANTHER" id="PTHR43791:SF9">
    <property type="entry name" value="MAJOR FACILITATOR-TYPE TRANSPORTER HXNP"/>
    <property type="match status" value="1"/>
</dbReference>
<dbReference type="RefSeq" id="XP_018263356.1">
    <property type="nucleotide sequence ID" value="XM_018408145.1"/>
</dbReference>
<evidence type="ECO:0000256" key="5">
    <source>
        <dbReference type="ARBA" id="ARBA00023136"/>
    </source>
</evidence>
<keyword evidence="5 7" id="KW-0472">Membrane</keyword>
<feature type="compositionally biased region" description="Polar residues" evidence="6">
    <location>
        <begin position="26"/>
        <end position="37"/>
    </location>
</feature>
<dbReference type="InterPro" id="IPR011701">
    <property type="entry name" value="MFS"/>
</dbReference>